<reference evidence="2 3" key="1">
    <citation type="journal article" date="2020" name="ISME J.">
        <title>Uncovering the hidden diversity of litter-decomposition mechanisms in mushroom-forming fungi.</title>
        <authorList>
            <person name="Floudas D."/>
            <person name="Bentzer J."/>
            <person name="Ahren D."/>
            <person name="Johansson T."/>
            <person name="Persson P."/>
            <person name="Tunlid A."/>
        </authorList>
    </citation>
    <scope>NUCLEOTIDE SEQUENCE [LARGE SCALE GENOMIC DNA]</scope>
    <source>
        <strain evidence="2 3">CBS 291.85</strain>
    </source>
</reference>
<evidence type="ECO:0000313" key="3">
    <source>
        <dbReference type="Proteomes" id="UP000559256"/>
    </source>
</evidence>
<organism evidence="2 3">
    <name type="scientific">Tetrapyrgos nigripes</name>
    <dbReference type="NCBI Taxonomy" id="182062"/>
    <lineage>
        <taxon>Eukaryota</taxon>
        <taxon>Fungi</taxon>
        <taxon>Dikarya</taxon>
        <taxon>Basidiomycota</taxon>
        <taxon>Agaricomycotina</taxon>
        <taxon>Agaricomycetes</taxon>
        <taxon>Agaricomycetidae</taxon>
        <taxon>Agaricales</taxon>
        <taxon>Marasmiineae</taxon>
        <taxon>Marasmiaceae</taxon>
        <taxon>Tetrapyrgos</taxon>
    </lineage>
</organism>
<keyword evidence="3" id="KW-1185">Reference proteome</keyword>
<evidence type="ECO:0000313" key="2">
    <source>
        <dbReference type="EMBL" id="KAF5328001.1"/>
    </source>
</evidence>
<dbReference type="GO" id="GO:0005739">
    <property type="term" value="C:mitochondrion"/>
    <property type="evidence" value="ECO:0007669"/>
    <property type="project" value="TreeGrafter"/>
</dbReference>
<feature type="compositionally biased region" description="Polar residues" evidence="1">
    <location>
        <begin position="146"/>
        <end position="166"/>
    </location>
</feature>
<gene>
    <name evidence="2" type="ORF">D9758_018878</name>
</gene>
<dbReference type="AlphaFoldDB" id="A0A8H5F8U9"/>
<dbReference type="PANTHER" id="PTHR43503:SF2">
    <property type="entry name" value="NEGATIVE REGULATOR OF SPORULATION MDS3-RELATED"/>
    <property type="match status" value="1"/>
</dbReference>
<dbReference type="PANTHER" id="PTHR43503">
    <property type="entry name" value="MCG48959-RELATED"/>
    <property type="match status" value="1"/>
</dbReference>
<dbReference type="InterPro" id="IPR015915">
    <property type="entry name" value="Kelch-typ_b-propeller"/>
</dbReference>
<evidence type="ECO:0000256" key="1">
    <source>
        <dbReference type="SAM" id="MobiDB-lite"/>
    </source>
</evidence>
<comment type="caution">
    <text evidence="2">The sequence shown here is derived from an EMBL/GenBank/DDBJ whole genome shotgun (WGS) entry which is preliminary data.</text>
</comment>
<dbReference type="GO" id="GO:0005829">
    <property type="term" value="C:cytosol"/>
    <property type="evidence" value="ECO:0007669"/>
    <property type="project" value="TreeGrafter"/>
</dbReference>
<dbReference type="Pfam" id="PF01344">
    <property type="entry name" value="Kelch_1"/>
    <property type="match status" value="1"/>
</dbReference>
<accession>A0A8H5F8U9</accession>
<dbReference type="EMBL" id="JAACJM010000376">
    <property type="protein sequence ID" value="KAF5328001.1"/>
    <property type="molecule type" value="Genomic_DNA"/>
</dbReference>
<proteinExistence type="predicted"/>
<dbReference type="GO" id="GO:0045454">
    <property type="term" value="P:cell redox homeostasis"/>
    <property type="evidence" value="ECO:0007669"/>
    <property type="project" value="TreeGrafter"/>
</dbReference>
<feature type="region of interest" description="Disordered" evidence="1">
    <location>
        <begin position="1"/>
        <end position="23"/>
    </location>
</feature>
<dbReference type="InterPro" id="IPR006652">
    <property type="entry name" value="Kelch_1"/>
</dbReference>
<name>A0A8H5F8U9_9AGAR</name>
<dbReference type="OrthoDB" id="10001928at2759"/>
<protein>
    <submittedName>
        <fullName evidence="2">Uncharacterized protein</fullName>
    </submittedName>
</protein>
<dbReference type="Gene3D" id="2.120.10.80">
    <property type="entry name" value="Kelch-type beta propeller"/>
    <property type="match status" value="1"/>
</dbReference>
<sequence>MLLTLPSTNSITGQHVSEKTSSPGLPYGASTTVVGSKMYLFGGRLVTECRMVSDLYVFDLEMFSWERIQAFPEDDVPKPRYFHSANACETLQLLQINYSSLVVKIFSTHGWMTYAYMIFLPRHGLSDMTILGIAGPTAEEACNHPGPSNSQFRDTPTPTAESTPTDSLIHLPYSAAPTEDHPSDIYLYSNYNSTRERHVEDVAIDEV</sequence>
<feature type="region of interest" description="Disordered" evidence="1">
    <location>
        <begin position="139"/>
        <end position="167"/>
    </location>
</feature>
<dbReference type="SUPFAM" id="SSF117281">
    <property type="entry name" value="Kelch motif"/>
    <property type="match status" value="1"/>
</dbReference>
<dbReference type="Proteomes" id="UP000559256">
    <property type="component" value="Unassembled WGS sequence"/>
</dbReference>